<reference evidence="16 17" key="1">
    <citation type="submission" date="2014-04" db="EMBL/GenBank/DDBJ databases">
        <authorList>
            <consortium name="DOE Joint Genome Institute"/>
            <person name="Kuo A."/>
            <person name="Kohler A."/>
            <person name="Nagy L.G."/>
            <person name="Floudas D."/>
            <person name="Copeland A."/>
            <person name="Barry K.W."/>
            <person name="Cichocki N."/>
            <person name="Veneault-Fourrey C."/>
            <person name="LaButti K."/>
            <person name="Lindquist E.A."/>
            <person name="Lipzen A."/>
            <person name="Lundell T."/>
            <person name="Morin E."/>
            <person name="Murat C."/>
            <person name="Sun H."/>
            <person name="Tunlid A."/>
            <person name="Henrissat B."/>
            <person name="Grigoriev I.V."/>
            <person name="Hibbett D.S."/>
            <person name="Martin F."/>
            <person name="Nordberg H.P."/>
            <person name="Cantor M.N."/>
            <person name="Hua S.X."/>
        </authorList>
    </citation>
    <scope>NUCLEOTIDE SEQUENCE [LARGE SCALE GENOMIC DNA]</scope>
    <source>
        <strain evidence="16 17">Foug A</strain>
    </source>
</reference>
<reference evidence="17" key="2">
    <citation type="submission" date="2015-01" db="EMBL/GenBank/DDBJ databases">
        <title>Evolutionary Origins and Diversification of the Mycorrhizal Mutualists.</title>
        <authorList>
            <consortium name="DOE Joint Genome Institute"/>
            <consortium name="Mycorrhizal Genomics Consortium"/>
            <person name="Kohler A."/>
            <person name="Kuo A."/>
            <person name="Nagy L.G."/>
            <person name="Floudas D."/>
            <person name="Copeland A."/>
            <person name="Barry K.W."/>
            <person name="Cichocki N."/>
            <person name="Veneault-Fourrey C."/>
            <person name="LaButti K."/>
            <person name="Lindquist E.A."/>
            <person name="Lipzen A."/>
            <person name="Lundell T."/>
            <person name="Morin E."/>
            <person name="Murat C."/>
            <person name="Riley R."/>
            <person name="Ohm R."/>
            <person name="Sun H."/>
            <person name="Tunlid A."/>
            <person name="Henrissat B."/>
            <person name="Grigoriev I.V."/>
            <person name="Hibbett D.S."/>
            <person name="Martin F."/>
        </authorList>
    </citation>
    <scope>NUCLEOTIDE SEQUENCE [LARGE SCALE GENOMIC DNA]</scope>
    <source>
        <strain evidence="17">Foug A</strain>
    </source>
</reference>
<dbReference type="PANTHER" id="PTHR42979">
    <property type="entry name" value="3-ISOPROPYLMALATE DEHYDROGENASE"/>
    <property type="match status" value="1"/>
</dbReference>
<keyword evidence="7 14" id="KW-0479">Metal-binding</keyword>
<evidence type="ECO:0000256" key="11">
    <source>
        <dbReference type="ARBA" id="ARBA00023211"/>
    </source>
</evidence>
<dbReference type="InterPro" id="IPR024084">
    <property type="entry name" value="IsoPropMal-DH-like_dom"/>
</dbReference>
<name>A0A0C3ELX9_9AGAM</name>
<dbReference type="EMBL" id="KN822008">
    <property type="protein sequence ID" value="KIM68916.1"/>
    <property type="molecule type" value="Genomic_DNA"/>
</dbReference>
<evidence type="ECO:0000256" key="2">
    <source>
        <dbReference type="ARBA" id="ARBA00007769"/>
    </source>
</evidence>
<evidence type="ECO:0000313" key="17">
    <source>
        <dbReference type="Proteomes" id="UP000053989"/>
    </source>
</evidence>
<keyword evidence="8" id="KW-0460">Magnesium</keyword>
<evidence type="ECO:0000256" key="13">
    <source>
        <dbReference type="RuleBase" id="RU004443"/>
    </source>
</evidence>
<dbReference type="GO" id="GO:0051287">
    <property type="term" value="F:NAD binding"/>
    <property type="evidence" value="ECO:0007669"/>
    <property type="project" value="InterPro"/>
</dbReference>
<evidence type="ECO:0000256" key="9">
    <source>
        <dbReference type="ARBA" id="ARBA00023002"/>
    </source>
</evidence>
<keyword evidence="10 14" id="KW-0520">NAD</keyword>
<keyword evidence="5 14" id="KW-0432">Leucine biosynthesis</keyword>
<sequence length="378" mass="40171">MAPKSFRVVVLHGDGIGPEIVPQATRVLEAISEASSDVELILDPRDFGGCAIDKYGDPLPEETLEACKRADAILMGSIGGPKWGPTAKVRPEPGLLRLRQELGLYANVRPASFASDSLVSYSPLKAEVAKGVNIIVVRELIGGLYYGPREEQGDGNSAYDTMVYSVAEVERITRVAAQIALNANPPLMIHSIDKANVLASSRLWRKVVTETLTKEYPQIKFQHQFVDTAAMNIVGSPRKLNGVVLTENLFGDILSDEASIIPGSLGLLPSASLTDAPTSPSDPLFRPTPGLYEPIHGSAPDIAGKGIANPVGTILSAALLLRYSLGLEKEAQAVEAAVRKVLDDEDIGGYGLKTADLGGKATTAELGDKVVEVLKTLL</sequence>
<evidence type="ECO:0000256" key="4">
    <source>
        <dbReference type="ARBA" id="ARBA00013101"/>
    </source>
</evidence>
<dbReference type="UniPathway" id="UPA00048">
    <property type="reaction ID" value="UER00072"/>
</dbReference>
<keyword evidence="17" id="KW-1185">Reference proteome</keyword>
<dbReference type="HOGENOM" id="CLU_031953_0_3_1"/>
<dbReference type="InterPro" id="IPR019818">
    <property type="entry name" value="IsoCit/isopropylmalate_DH_CS"/>
</dbReference>
<evidence type="ECO:0000256" key="6">
    <source>
        <dbReference type="ARBA" id="ARBA00022605"/>
    </source>
</evidence>
<keyword evidence="6" id="KW-0028">Amino-acid biosynthesis</keyword>
<dbReference type="GO" id="GO:0000287">
    <property type="term" value="F:magnesium ion binding"/>
    <property type="evidence" value="ECO:0007669"/>
    <property type="project" value="InterPro"/>
</dbReference>
<dbReference type="SUPFAM" id="SSF53659">
    <property type="entry name" value="Isocitrate/Isopropylmalate dehydrogenase-like"/>
    <property type="match status" value="1"/>
</dbReference>
<evidence type="ECO:0000256" key="12">
    <source>
        <dbReference type="ARBA" id="ARBA00023304"/>
    </source>
</evidence>
<comment type="cofactor">
    <cofactor evidence="1">
        <name>Mn(2+)</name>
        <dbReference type="ChEBI" id="CHEBI:29035"/>
    </cofactor>
</comment>
<dbReference type="Pfam" id="PF00180">
    <property type="entry name" value="Iso_dh"/>
    <property type="match status" value="1"/>
</dbReference>
<evidence type="ECO:0000313" key="16">
    <source>
        <dbReference type="EMBL" id="KIM68916.1"/>
    </source>
</evidence>
<evidence type="ECO:0000259" key="15">
    <source>
        <dbReference type="SMART" id="SM01329"/>
    </source>
</evidence>
<evidence type="ECO:0000256" key="10">
    <source>
        <dbReference type="ARBA" id="ARBA00023027"/>
    </source>
</evidence>
<evidence type="ECO:0000256" key="1">
    <source>
        <dbReference type="ARBA" id="ARBA00001936"/>
    </source>
</evidence>
<dbReference type="EC" id="1.1.1.85" evidence="4 14"/>
<proteinExistence type="inferred from homology"/>
<dbReference type="AlphaFoldDB" id="A0A0C3ELX9"/>
<comment type="cofactor">
    <cofactor evidence="14">
        <name>Mg(2+)</name>
        <dbReference type="ChEBI" id="CHEBI:18420"/>
    </cofactor>
    <cofactor evidence="14">
        <name>Mn(2+)</name>
        <dbReference type="ChEBI" id="CHEBI:29035"/>
    </cofactor>
    <text evidence="14">Binds 1 Mg(2+) or Mn(2+) ion per subunit.</text>
</comment>
<gene>
    <name evidence="16" type="ORF">SCLCIDRAFT_1209132</name>
</gene>
<comment type="function">
    <text evidence="14">Catalyzes the oxidation of 3-carboxy-2-hydroxy-4-methylpentanoate (3-isopropylmalate) to 3-carboxy-4-methyl-2-oxopentanoate. The product decarboxylates to 4-methyl-2 oxopentanoate.</text>
</comment>
<dbReference type="Proteomes" id="UP000053989">
    <property type="component" value="Unassembled WGS sequence"/>
</dbReference>
<dbReference type="InParanoid" id="A0A0C3ELX9"/>
<accession>A0A0C3ELX9</accession>
<comment type="catalytic activity">
    <reaction evidence="14">
        <text>(2R,3S)-3-isopropylmalate + NAD(+) = 4-methyl-2-oxopentanoate + CO2 + NADH</text>
        <dbReference type="Rhea" id="RHEA:32271"/>
        <dbReference type="ChEBI" id="CHEBI:16526"/>
        <dbReference type="ChEBI" id="CHEBI:17865"/>
        <dbReference type="ChEBI" id="CHEBI:35121"/>
        <dbReference type="ChEBI" id="CHEBI:57540"/>
        <dbReference type="ChEBI" id="CHEBI:57945"/>
        <dbReference type="EC" id="1.1.1.85"/>
    </reaction>
</comment>
<dbReference type="GO" id="GO:0005829">
    <property type="term" value="C:cytosol"/>
    <property type="evidence" value="ECO:0007669"/>
    <property type="project" value="TreeGrafter"/>
</dbReference>
<dbReference type="GO" id="GO:0009098">
    <property type="term" value="P:L-leucine biosynthetic process"/>
    <property type="evidence" value="ECO:0007669"/>
    <property type="project" value="UniProtKB-UniPathway"/>
</dbReference>
<dbReference type="OrthoDB" id="419183at2759"/>
<evidence type="ECO:0000256" key="8">
    <source>
        <dbReference type="ARBA" id="ARBA00022842"/>
    </source>
</evidence>
<dbReference type="GO" id="GO:0003862">
    <property type="term" value="F:3-isopropylmalate dehydrogenase activity"/>
    <property type="evidence" value="ECO:0007669"/>
    <property type="project" value="UniProtKB-EC"/>
</dbReference>
<keyword evidence="11" id="KW-0464">Manganese</keyword>
<keyword evidence="12 14" id="KW-0100">Branched-chain amino acid biosynthesis</keyword>
<evidence type="ECO:0000256" key="5">
    <source>
        <dbReference type="ARBA" id="ARBA00022430"/>
    </source>
</evidence>
<comment type="pathway">
    <text evidence="14">Amino-acid biosynthesis; L-leucine biosynthesis; L-leucine from 3-methyl-2-oxobutanoate: step 3/4.</text>
</comment>
<dbReference type="PROSITE" id="PS00470">
    <property type="entry name" value="IDH_IMDH"/>
    <property type="match status" value="1"/>
</dbReference>
<keyword evidence="9 13" id="KW-0560">Oxidoreductase</keyword>
<evidence type="ECO:0000256" key="3">
    <source>
        <dbReference type="ARBA" id="ARBA00011738"/>
    </source>
</evidence>
<dbReference type="STRING" id="1036808.A0A0C3ELX9"/>
<dbReference type="PANTHER" id="PTHR42979:SF1">
    <property type="entry name" value="3-ISOPROPYLMALATE DEHYDROGENASE"/>
    <property type="match status" value="1"/>
</dbReference>
<dbReference type="InterPro" id="IPR004429">
    <property type="entry name" value="Isopropylmalate_DH"/>
</dbReference>
<organism evidence="16 17">
    <name type="scientific">Scleroderma citrinum Foug A</name>
    <dbReference type="NCBI Taxonomy" id="1036808"/>
    <lineage>
        <taxon>Eukaryota</taxon>
        <taxon>Fungi</taxon>
        <taxon>Dikarya</taxon>
        <taxon>Basidiomycota</taxon>
        <taxon>Agaricomycotina</taxon>
        <taxon>Agaricomycetes</taxon>
        <taxon>Agaricomycetidae</taxon>
        <taxon>Boletales</taxon>
        <taxon>Sclerodermatineae</taxon>
        <taxon>Sclerodermataceae</taxon>
        <taxon>Scleroderma</taxon>
    </lineage>
</organism>
<evidence type="ECO:0000256" key="7">
    <source>
        <dbReference type="ARBA" id="ARBA00022723"/>
    </source>
</evidence>
<comment type="subunit">
    <text evidence="3 14">Homodimer.</text>
</comment>
<evidence type="ECO:0000256" key="14">
    <source>
        <dbReference type="RuleBase" id="RU004445"/>
    </source>
</evidence>
<dbReference type="NCBIfam" id="TIGR00169">
    <property type="entry name" value="leuB"/>
    <property type="match status" value="1"/>
</dbReference>
<feature type="domain" description="Isopropylmalate dehydrogenase-like" evidence="15">
    <location>
        <begin position="7"/>
        <end position="370"/>
    </location>
</feature>
<comment type="similarity">
    <text evidence="2 13">Belongs to the isocitrate and isopropylmalate dehydrogenases family.</text>
</comment>
<dbReference type="FunFam" id="3.40.718.10:FF:000006">
    <property type="entry name" value="3-isopropylmalate dehydrogenase"/>
    <property type="match status" value="1"/>
</dbReference>
<protein>
    <recommendedName>
        <fullName evidence="4 14">3-isopropylmalate dehydrogenase</fullName>
        <ecNumber evidence="4 14">1.1.1.85</ecNumber>
    </recommendedName>
</protein>
<dbReference type="SMART" id="SM01329">
    <property type="entry name" value="Iso_dh"/>
    <property type="match status" value="1"/>
</dbReference>
<dbReference type="Gene3D" id="3.40.718.10">
    <property type="entry name" value="Isopropylmalate Dehydrogenase"/>
    <property type="match status" value="1"/>
</dbReference>
<dbReference type="FunCoup" id="A0A0C3ELX9">
    <property type="interactions" value="237"/>
</dbReference>